<dbReference type="AlphaFoldDB" id="A0A1E5RY63"/>
<comment type="similarity">
    <text evidence="1 6">Belongs to the protein prenyltransferase subunit alpha family.</text>
</comment>
<sequence>MHGVKRVNLTEELRLEKEKKEAIKVEQFKNLSSTIETLKHSNDKQQELLDTLAAQLSMNPDLTTSYNLRRDVIKQRNYKEAEWGRELNFTLKLLTSNPKSYPLWQHRSWILNEINKDEYYQKELDLTYKLLSMDKRNFHGWSYRREILDILYKRLTTDEIDDLYLKEWDYLTMMINSDISNYSAWHQRRILLIHYMNKENEDKIPENSINSLITKEGEYIYHAIFTDAEDQSVWNYMKWFVTDQNILSVLGNEELNNIVDKFLEAMKEINEDELEFSNKLNKWCSLMIIFLAEYYKKDIPVAEKIELLESLKKTDPLRANRYQEMIEQI</sequence>
<dbReference type="PANTHER" id="PTHR11129">
    <property type="entry name" value="PROTEIN FARNESYLTRANSFERASE ALPHA SUBUNIT/RAB GERANYLGERANYL TRANSFERASE ALPHA SUBUNIT"/>
    <property type="match status" value="1"/>
</dbReference>
<keyword evidence="4" id="KW-0677">Repeat</keyword>
<dbReference type="EC" id="2.5.1.60" evidence="6"/>
<evidence type="ECO:0000256" key="7">
    <source>
        <dbReference type="SAM" id="Coils"/>
    </source>
</evidence>
<evidence type="ECO:0000256" key="6">
    <source>
        <dbReference type="RuleBase" id="RU367120"/>
    </source>
</evidence>
<dbReference type="Proteomes" id="UP000095358">
    <property type="component" value="Unassembled WGS sequence"/>
</dbReference>
<evidence type="ECO:0000313" key="8">
    <source>
        <dbReference type="EMBL" id="OEJ91922.1"/>
    </source>
</evidence>
<dbReference type="GO" id="GO:0005968">
    <property type="term" value="C:Rab-protein geranylgeranyltransferase complex"/>
    <property type="evidence" value="ECO:0007669"/>
    <property type="project" value="TreeGrafter"/>
</dbReference>
<dbReference type="Pfam" id="PF01239">
    <property type="entry name" value="PPTA"/>
    <property type="match status" value="3"/>
</dbReference>
<evidence type="ECO:0000256" key="4">
    <source>
        <dbReference type="ARBA" id="ARBA00022737"/>
    </source>
</evidence>
<evidence type="ECO:0000256" key="5">
    <source>
        <dbReference type="ARBA" id="ARBA00047658"/>
    </source>
</evidence>
<reference evidence="9" key="1">
    <citation type="journal article" date="2016" name="Genome Announc.">
        <title>Genome sequences of three species of Hanseniaspora isolated from spontaneous wine fermentations.</title>
        <authorList>
            <person name="Sternes P.R."/>
            <person name="Lee D."/>
            <person name="Kutyna D.R."/>
            <person name="Borneman A.R."/>
        </authorList>
    </citation>
    <scope>NUCLEOTIDE SEQUENCE [LARGE SCALE GENOMIC DNA]</scope>
    <source>
        <strain evidence="9">AWRI3580</strain>
    </source>
</reference>
<protein>
    <recommendedName>
        <fullName evidence="6">Geranylgeranyl transferase type-2 subunit alpha</fullName>
        <ecNumber evidence="6">2.5.1.60</ecNumber>
    </recommendedName>
    <alternativeName>
        <fullName evidence="6">Geranylgeranyl transferase type II subunit alpha</fullName>
    </alternativeName>
</protein>
<keyword evidence="3 6" id="KW-0808">Transferase</keyword>
<comment type="caution">
    <text evidence="8">The sequence shown here is derived from an EMBL/GenBank/DDBJ whole genome shotgun (WGS) entry which is preliminary data.</text>
</comment>
<organism evidence="8 9">
    <name type="scientific">Hanseniaspora uvarum</name>
    <name type="common">Yeast</name>
    <name type="synonym">Kloeckera apiculata</name>
    <dbReference type="NCBI Taxonomy" id="29833"/>
    <lineage>
        <taxon>Eukaryota</taxon>
        <taxon>Fungi</taxon>
        <taxon>Dikarya</taxon>
        <taxon>Ascomycota</taxon>
        <taxon>Saccharomycotina</taxon>
        <taxon>Saccharomycetes</taxon>
        <taxon>Saccharomycodales</taxon>
        <taxon>Saccharomycodaceae</taxon>
        <taxon>Hanseniaspora</taxon>
    </lineage>
</organism>
<dbReference type="VEuPathDB" id="FungiDB:AWRI3580_g1016"/>
<proteinExistence type="inferred from homology"/>
<name>A0A1E5RY63_HANUV</name>
<keyword evidence="7" id="KW-0175">Coiled coil</keyword>
<accession>A0A1E5RY63</accession>
<keyword evidence="9" id="KW-1185">Reference proteome</keyword>
<dbReference type="SUPFAM" id="SSF48439">
    <property type="entry name" value="Protein prenylyltransferase"/>
    <property type="match status" value="1"/>
</dbReference>
<dbReference type="GO" id="GO:0097354">
    <property type="term" value="P:prenylation"/>
    <property type="evidence" value="ECO:0007669"/>
    <property type="project" value="UniProtKB-UniRule"/>
</dbReference>
<evidence type="ECO:0000256" key="3">
    <source>
        <dbReference type="ARBA" id="ARBA00022679"/>
    </source>
</evidence>
<evidence type="ECO:0000313" key="9">
    <source>
        <dbReference type="Proteomes" id="UP000095358"/>
    </source>
</evidence>
<evidence type="ECO:0000256" key="1">
    <source>
        <dbReference type="ARBA" id="ARBA00006734"/>
    </source>
</evidence>
<dbReference type="PROSITE" id="PS51147">
    <property type="entry name" value="PFTA"/>
    <property type="match status" value="4"/>
</dbReference>
<dbReference type="STRING" id="29833.A0A1E5RY63"/>
<dbReference type="GO" id="GO:0004663">
    <property type="term" value="F:Rab geranylgeranyltransferase activity"/>
    <property type="evidence" value="ECO:0007669"/>
    <property type="project" value="UniProtKB-UniRule"/>
</dbReference>
<feature type="coiled-coil region" evidence="7">
    <location>
        <begin position="6"/>
        <end position="55"/>
    </location>
</feature>
<dbReference type="EMBL" id="LPNN01000002">
    <property type="protein sequence ID" value="OEJ91922.1"/>
    <property type="molecule type" value="Genomic_DNA"/>
</dbReference>
<gene>
    <name evidence="8" type="ORF">AWRI3580_g1016</name>
</gene>
<dbReference type="OrthoDB" id="1658at2759"/>
<comment type="function">
    <text evidence="6">Catalyzes the transfer of a geranyl-geranyl moiety from geranyl-geranyl pyrophosphate to cysteines occuring in specific C-terminal amino acid sequences.</text>
</comment>
<dbReference type="InterPro" id="IPR002088">
    <property type="entry name" value="Prenyl_trans_a"/>
</dbReference>
<evidence type="ECO:0000256" key="2">
    <source>
        <dbReference type="ARBA" id="ARBA00022602"/>
    </source>
</evidence>
<dbReference type="PANTHER" id="PTHR11129:SF2">
    <property type="entry name" value="GERANYLGERANYL TRANSFERASE TYPE-2 SUBUNIT ALPHA"/>
    <property type="match status" value="1"/>
</dbReference>
<dbReference type="Gene3D" id="1.25.40.120">
    <property type="entry name" value="Protein prenylyltransferase"/>
    <property type="match status" value="1"/>
</dbReference>
<keyword evidence="2 6" id="KW-0637">Prenyltransferase</keyword>
<comment type="catalytic activity">
    <reaction evidence="5 6">
        <text>geranylgeranyl diphosphate + L-cysteinyl-[protein] = S-geranylgeranyl-L-cysteinyl-[protein] + diphosphate</text>
        <dbReference type="Rhea" id="RHEA:21240"/>
        <dbReference type="Rhea" id="RHEA-COMP:10131"/>
        <dbReference type="Rhea" id="RHEA-COMP:11537"/>
        <dbReference type="ChEBI" id="CHEBI:29950"/>
        <dbReference type="ChEBI" id="CHEBI:33019"/>
        <dbReference type="ChEBI" id="CHEBI:57533"/>
        <dbReference type="ChEBI" id="CHEBI:86021"/>
        <dbReference type="EC" id="2.5.1.60"/>
    </reaction>
</comment>